<keyword evidence="7" id="KW-0067">ATP-binding</keyword>
<dbReference type="RefSeq" id="WP_161049541.1">
    <property type="nucleotide sequence ID" value="NZ_WWCR01000005.1"/>
</dbReference>
<keyword evidence="9" id="KW-0812">Transmembrane</keyword>
<evidence type="ECO:0000256" key="3">
    <source>
        <dbReference type="ARBA" id="ARBA00022553"/>
    </source>
</evidence>
<feature type="transmembrane region" description="Helical" evidence="9">
    <location>
        <begin position="83"/>
        <end position="101"/>
    </location>
</feature>
<dbReference type="EMBL" id="WWCR01000005">
    <property type="protein sequence ID" value="MYM71913.1"/>
    <property type="molecule type" value="Genomic_DNA"/>
</dbReference>
<dbReference type="Proteomes" id="UP000469734">
    <property type="component" value="Unassembled WGS sequence"/>
</dbReference>
<dbReference type="GO" id="GO:0022857">
    <property type="term" value="F:transmembrane transporter activity"/>
    <property type="evidence" value="ECO:0007669"/>
    <property type="project" value="InterPro"/>
</dbReference>
<dbReference type="SUPFAM" id="SSF55874">
    <property type="entry name" value="ATPase domain of HSP90 chaperone/DNA topoisomerase II/histidine kinase"/>
    <property type="match status" value="1"/>
</dbReference>
<evidence type="ECO:0000256" key="7">
    <source>
        <dbReference type="ARBA" id="ARBA00022840"/>
    </source>
</evidence>
<feature type="transmembrane region" description="Helical" evidence="9">
    <location>
        <begin position="511"/>
        <end position="532"/>
    </location>
</feature>
<sequence>MHMPKGSEMLFSLKCFIASMLALYVSLAAGLPRPFWAMMTAYIVASPFSGAVRSKALFRVCGTLIGSIATIVMVPRMANAPELLSLALACWVGLCLYLSLLDRTPRSYIFMLAGYTAGLIGFPAVSDPAAIFDTGLARVEEITIGILSATVVHSLLLPQGVGPVLLARLDRALGDAQRWMGEVLKPGAVTAPTAYAPPAAPAAPAVHTRLALAGEISEMRVMSTHLPFDTSHLRWTAGMVHGLHDRLTVMVPLLLAVEDRLTALREVDPDSLAPWTALLDDIAAWVAAGGNADPARAAQLRAALAQLQPSLPANASWSEILRLNLAQRLDALIEACEDGLELRSNVGAVMAGGAAQYTPHVTPSVLHRDHGMALRSALAATLTILLCCAFWILTAWPSGAAAPMMAGVLCCFFATQDNPTPAILAFLKWTVISMPIAAAYILFVLPAVHSYEMLVLVIAPVFLIGGAYMPRPATAGAALAFLIGIAGTLSLQDTGTLDIPGFLNSMVAQLFGYIAAAVITSLVRTVGGDWMAQRMLRTARREVAQMAQASAREPLVRISARMVDRIGLLMPRLAIAHPTPGARAVAVDGLRELRVGLHVAQLCGLRQPLEQAGVTLQPLMQKLGGYFGSSAIGHGQAPAIPPLQFKEAIELGQALRNAAASVREARAASQESEQRLLLAADAAHLGIWIRDLKRQEIWLSDQWRALFGFAAGQPVGLADLLARVHADDRAAVQRTLDNAELGVPRYEMEYRITLPDGTLRWIGSHGSVETDAAGRPALVRGVSLDITARKQAELDALQRQKEVTHLSRVAVLGELSGALAHELNQPLTAILSNAQAARRFLERQTPDMAEVDEILRDIIDEDRRAGEVIQRLRRLFDKGETPRAPVDLNFLTRDVIRLLRNDLINHGIAVRTELTAPHAVASADAVQLQQVLINLLMNACDAMAGAAPDEAVIVVRSAPAGAAAVQLSVIDHGAGIPAAALAHIFEPFYTTKERGMGLGLSICRNIVAAHHGQLWAENNPGGGASVHLRLPLATAAIA</sequence>
<keyword evidence="8" id="KW-0902">Two-component regulatory system</keyword>
<dbReference type="GO" id="GO:0005524">
    <property type="term" value="F:ATP binding"/>
    <property type="evidence" value="ECO:0007669"/>
    <property type="project" value="UniProtKB-KW"/>
</dbReference>
<dbReference type="PANTHER" id="PTHR43065">
    <property type="entry name" value="SENSOR HISTIDINE KINASE"/>
    <property type="match status" value="1"/>
</dbReference>
<dbReference type="InterPro" id="IPR006726">
    <property type="entry name" value="PHBA_efflux_AaeB/fusaric-R"/>
</dbReference>
<dbReference type="PROSITE" id="PS50109">
    <property type="entry name" value="HIS_KIN"/>
    <property type="match status" value="1"/>
</dbReference>
<evidence type="ECO:0000259" key="11">
    <source>
        <dbReference type="PROSITE" id="PS50112"/>
    </source>
</evidence>
<dbReference type="SUPFAM" id="SSF47384">
    <property type="entry name" value="Homodimeric domain of signal transducing histidine kinase"/>
    <property type="match status" value="1"/>
</dbReference>
<evidence type="ECO:0000259" key="12">
    <source>
        <dbReference type="PROSITE" id="PS50113"/>
    </source>
</evidence>
<dbReference type="Pfam" id="PF08447">
    <property type="entry name" value="PAS_3"/>
    <property type="match status" value="1"/>
</dbReference>
<dbReference type="InterPro" id="IPR003661">
    <property type="entry name" value="HisK_dim/P_dom"/>
</dbReference>
<dbReference type="EC" id="2.7.13.3" evidence="2"/>
<protein>
    <recommendedName>
        <fullName evidence="2">histidine kinase</fullName>
        <ecNumber evidence="2">2.7.13.3</ecNumber>
    </recommendedName>
</protein>
<dbReference type="InterPro" id="IPR000014">
    <property type="entry name" value="PAS"/>
</dbReference>
<evidence type="ECO:0000256" key="1">
    <source>
        <dbReference type="ARBA" id="ARBA00000085"/>
    </source>
</evidence>
<reference evidence="13 14" key="1">
    <citation type="submission" date="2019-12" db="EMBL/GenBank/DDBJ databases">
        <title>Novel species isolated from a subtropical stream in China.</title>
        <authorList>
            <person name="Lu H."/>
        </authorList>
    </citation>
    <scope>NUCLEOTIDE SEQUENCE [LARGE SCALE GENOMIC DNA]</scope>
    <source>
        <strain evidence="13 14">FT134W</strain>
    </source>
</reference>
<feature type="transmembrane region" description="Helical" evidence="9">
    <location>
        <begin position="372"/>
        <end position="393"/>
    </location>
</feature>
<feature type="transmembrane region" description="Helical" evidence="9">
    <location>
        <begin position="422"/>
        <end position="445"/>
    </location>
</feature>
<dbReference type="PROSITE" id="PS50113">
    <property type="entry name" value="PAC"/>
    <property type="match status" value="1"/>
</dbReference>
<feature type="transmembrane region" description="Helical" evidence="9">
    <location>
        <begin position="451"/>
        <end position="468"/>
    </location>
</feature>
<dbReference type="NCBIfam" id="TIGR00229">
    <property type="entry name" value="sensory_box"/>
    <property type="match status" value="1"/>
</dbReference>
<comment type="catalytic activity">
    <reaction evidence="1">
        <text>ATP + protein L-histidine = ADP + protein N-phospho-L-histidine.</text>
        <dbReference type="EC" id="2.7.13.3"/>
    </reaction>
</comment>
<evidence type="ECO:0000256" key="5">
    <source>
        <dbReference type="ARBA" id="ARBA00022741"/>
    </source>
</evidence>
<dbReference type="SMART" id="SM00387">
    <property type="entry name" value="HATPase_c"/>
    <property type="match status" value="1"/>
</dbReference>
<keyword evidence="5" id="KW-0547">Nucleotide-binding</keyword>
<dbReference type="Pfam" id="PF02518">
    <property type="entry name" value="HATPase_c"/>
    <property type="match status" value="1"/>
</dbReference>
<keyword evidence="3" id="KW-0597">Phosphoprotein</keyword>
<dbReference type="SMART" id="SM00086">
    <property type="entry name" value="PAC"/>
    <property type="match status" value="1"/>
</dbReference>
<dbReference type="InterPro" id="IPR003594">
    <property type="entry name" value="HATPase_dom"/>
</dbReference>
<dbReference type="PROSITE" id="PS50112">
    <property type="entry name" value="PAS"/>
    <property type="match status" value="1"/>
</dbReference>
<keyword evidence="9" id="KW-0472">Membrane</keyword>
<proteinExistence type="predicted"/>
<evidence type="ECO:0000313" key="13">
    <source>
        <dbReference type="EMBL" id="MYM71913.1"/>
    </source>
</evidence>
<dbReference type="InterPro" id="IPR000700">
    <property type="entry name" value="PAS-assoc_C"/>
</dbReference>
<dbReference type="InterPro" id="IPR004358">
    <property type="entry name" value="Sig_transdc_His_kin-like_C"/>
</dbReference>
<dbReference type="GO" id="GO:0000155">
    <property type="term" value="F:phosphorelay sensor kinase activity"/>
    <property type="evidence" value="ECO:0007669"/>
    <property type="project" value="InterPro"/>
</dbReference>
<dbReference type="InterPro" id="IPR013655">
    <property type="entry name" value="PAS_fold_3"/>
</dbReference>
<evidence type="ECO:0000259" key="10">
    <source>
        <dbReference type="PROSITE" id="PS50109"/>
    </source>
</evidence>
<dbReference type="SMART" id="SM00388">
    <property type="entry name" value="HisKA"/>
    <property type="match status" value="1"/>
</dbReference>
<comment type="caution">
    <text evidence="13">The sequence shown here is derived from an EMBL/GenBank/DDBJ whole genome shotgun (WGS) entry which is preliminary data.</text>
</comment>
<evidence type="ECO:0000256" key="4">
    <source>
        <dbReference type="ARBA" id="ARBA00022679"/>
    </source>
</evidence>
<dbReference type="InterPro" id="IPR005467">
    <property type="entry name" value="His_kinase_dom"/>
</dbReference>
<feature type="transmembrane region" description="Helical" evidence="9">
    <location>
        <begin position="56"/>
        <end position="74"/>
    </location>
</feature>
<evidence type="ECO:0000256" key="9">
    <source>
        <dbReference type="SAM" id="Phobius"/>
    </source>
</evidence>
<dbReference type="InterPro" id="IPR036097">
    <property type="entry name" value="HisK_dim/P_sf"/>
</dbReference>
<feature type="domain" description="PAC" evidence="12">
    <location>
        <begin position="746"/>
        <end position="798"/>
    </location>
</feature>
<name>A0A7X4GYF8_9BURK</name>
<dbReference type="SUPFAM" id="SSF55785">
    <property type="entry name" value="PYP-like sensor domain (PAS domain)"/>
    <property type="match status" value="1"/>
</dbReference>
<dbReference type="PANTHER" id="PTHR43065:SF10">
    <property type="entry name" value="PEROXIDE STRESS-ACTIVATED HISTIDINE KINASE MAK3"/>
    <property type="match status" value="1"/>
</dbReference>
<dbReference type="InterPro" id="IPR036890">
    <property type="entry name" value="HATPase_C_sf"/>
</dbReference>
<dbReference type="InterPro" id="IPR001610">
    <property type="entry name" value="PAC"/>
</dbReference>
<dbReference type="Gene3D" id="3.30.450.20">
    <property type="entry name" value="PAS domain"/>
    <property type="match status" value="1"/>
</dbReference>
<dbReference type="PRINTS" id="PR00344">
    <property type="entry name" value="BCTRLSENSOR"/>
</dbReference>
<feature type="domain" description="Histidine kinase" evidence="10">
    <location>
        <begin position="818"/>
        <end position="1034"/>
    </location>
</feature>
<feature type="transmembrane region" description="Helical" evidence="9">
    <location>
        <begin position="107"/>
        <end position="125"/>
    </location>
</feature>
<dbReference type="Gene3D" id="2.10.70.100">
    <property type="match status" value="1"/>
</dbReference>
<accession>A0A7X4GYF8</accession>
<keyword evidence="4" id="KW-0808">Transferase</keyword>
<evidence type="ECO:0000256" key="2">
    <source>
        <dbReference type="ARBA" id="ARBA00012438"/>
    </source>
</evidence>
<feature type="transmembrane region" description="Helical" evidence="9">
    <location>
        <begin position="475"/>
        <end position="491"/>
    </location>
</feature>
<dbReference type="GO" id="GO:0005886">
    <property type="term" value="C:plasma membrane"/>
    <property type="evidence" value="ECO:0007669"/>
    <property type="project" value="InterPro"/>
</dbReference>
<evidence type="ECO:0000256" key="6">
    <source>
        <dbReference type="ARBA" id="ARBA00022777"/>
    </source>
</evidence>
<keyword evidence="9" id="KW-1133">Transmembrane helix</keyword>
<dbReference type="InterPro" id="IPR035965">
    <property type="entry name" value="PAS-like_dom_sf"/>
</dbReference>
<dbReference type="CDD" id="cd00130">
    <property type="entry name" value="PAS"/>
    <property type="match status" value="1"/>
</dbReference>
<organism evidence="13 14">
    <name type="scientific">Duganella margarita</name>
    <dbReference type="NCBI Taxonomy" id="2692170"/>
    <lineage>
        <taxon>Bacteria</taxon>
        <taxon>Pseudomonadati</taxon>
        <taxon>Pseudomonadota</taxon>
        <taxon>Betaproteobacteria</taxon>
        <taxon>Burkholderiales</taxon>
        <taxon>Oxalobacteraceae</taxon>
        <taxon>Telluria group</taxon>
        <taxon>Duganella</taxon>
    </lineage>
</organism>
<keyword evidence="6" id="KW-0418">Kinase</keyword>
<feature type="domain" description="PAS" evidence="11">
    <location>
        <begin position="672"/>
        <end position="739"/>
    </location>
</feature>
<gene>
    <name evidence="13" type="ORF">GTP56_06835</name>
</gene>
<dbReference type="Pfam" id="PF04632">
    <property type="entry name" value="FUSC"/>
    <property type="match status" value="1"/>
</dbReference>
<dbReference type="AlphaFoldDB" id="A0A7X4GYF8"/>
<dbReference type="Gene3D" id="3.30.565.10">
    <property type="entry name" value="Histidine kinase-like ATPase, C-terminal domain"/>
    <property type="match status" value="1"/>
</dbReference>
<dbReference type="Gene3D" id="1.10.287.130">
    <property type="match status" value="1"/>
</dbReference>
<evidence type="ECO:0000256" key="8">
    <source>
        <dbReference type="ARBA" id="ARBA00023012"/>
    </source>
</evidence>
<dbReference type="CDD" id="cd00082">
    <property type="entry name" value="HisKA"/>
    <property type="match status" value="1"/>
</dbReference>
<dbReference type="SMART" id="SM00091">
    <property type="entry name" value="PAS"/>
    <property type="match status" value="1"/>
</dbReference>
<evidence type="ECO:0000313" key="14">
    <source>
        <dbReference type="Proteomes" id="UP000469734"/>
    </source>
</evidence>
<dbReference type="Pfam" id="PF00512">
    <property type="entry name" value="HisKA"/>
    <property type="match status" value="1"/>
</dbReference>